<dbReference type="OrthoDB" id="9801008at2"/>
<dbReference type="Proteomes" id="UP000623509">
    <property type="component" value="Unassembled WGS sequence"/>
</dbReference>
<accession>A0A272EQ56</accession>
<gene>
    <name evidence="2" type="ORF">BGI27_12805</name>
    <name evidence="3" type="ORF">CGU29_12410</name>
</gene>
<evidence type="ECO:0000313" key="5">
    <source>
        <dbReference type="Proteomes" id="UP000623509"/>
    </source>
</evidence>
<dbReference type="AlphaFoldDB" id="A0A272EQ56"/>
<dbReference type="InterPro" id="IPR043735">
    <property type="entry name" value="DUF5680"/>
</dbReference>
<dbReference type="Pfam" id="PF18931">
    <property type="entry name" value="DUF5680"/>
    <property type="match status" value="1"/>
</dbReference>
<evidence type="ECO:0000259" key="1">
    <source>
        <dbReference type="Pfam" id="PF18931"/>
    </source>
</evidence>
<comment type="caution">
    <text evidence="3">The sequence shown here is derived from an EMBL/GenBank/DDBJ whole genome shotgun (WGS) entry which is preliminary data.</text>
</comment>
<evidence type="ECO:0000313" key="3">
    <source>
        <dbReference type="EMBL" id="PAS92255.1"/>
    </source>
</evidence>
<name>A0A272EQ56_9RHOO</name>
<organism evidence="3 4">
    <name type="scientific">Candidatus Dactylopiibacterium carminicum</name>
    <dbReference type="NCBI Taxonomy" id="857335"/>
    <lineage>
        <taxon>Bacteria</taxon>
        <taxon>Pseudomonadati</taxon>
        <taxon>Pseudomonadota</taxon>
        <taxon>Betaproteobacteria</taxon>
        <taxon>Rhodocyclales</taxon>
        <taxon>Rhodocyclaceae</taxon>
        <taxon>Candidatus Dactylopiibacterium</taxon>
    </lineage>
</organism>
<dbReference type="RefSeq" id="WP_095525265.1">
    <property type="nucleotide sequence ID" value="NZ_MDUX01000046.1"/>
</dbReference>
<proteinExistence type="predicted"/>
<protein>
    <recommendedName>
        <fullName evidence="1">DUF5680 domain-containing protein</fullName>
    </recommendedName>
</protein>
<feature type="domain" description="DUF5680" evidence="1">
    <location>
        <begin position="51"/>
        <end position="157"/>
    </location>
</feature>
<keyword evidence="5" id="KW-1185">Reference proteome</keyword>
<reference evidence="3 4" key="2">
    <citation type="submission" date="2017-07" db="EMBL/GenBank/DDBJ databases">
        <title>Candidatus Dactylopiibacterium carminicum, a nitrogen-fixing symbiont of the cochineal insect Dactylopius coccus and Dactylopius opuntiae (Hemiptera: Coccoidea: Dactylopiidae).</title>
        <authorList>
            <person name="Vera A."/>
        </authorList>
    </citation>
    <scope>NUCLEOTIDE SEQUENCE [LARGE SCALE GENOMIC DNA]</scope>
    <source>
        <strain evidence="3 4">NFDCM</strain>
    </source>
</reference>
<sequence length="158" mass="17017">MTLLASSEFARFLKAAKQATYAGQNDAASVAPLLPGSKQLEFAEGDFFYRDVYVGMCRFVGQEIVYLSGKPVWSMSYSGGLLPDTPQAAAKVIYAFLRTALRALPAAFPVRGPASFEVGSYRYVCQYSGCLGAFQGHEIISGTGFPVYELHFSGGLLA</sequence>
<dbReference type="Proteomes" id="UP000216107">
    <property type="component" value="Unassembled WGS sequence"/>
</dbReference>
<evidence type="ECO:0000313" key="4">
    <source>
        <dbReference type="Proteomes" id="UP000216107"/>
    </source>
</evidence>
<dbReference type="EMBL" id="NMRN01000043">
    <property type="protein sequence ID" value="PAS92255.1"/>
    <property type="molecule type" value="Genomic_DNA"/>
</dbReference>
<reference evidence="2 5" key="1">
    <citation type="submission" date="2016-08" db="EMBL/GenBank/DDBJ databases">
        <title>Candidatus Dactylopiibacterium carminicum genome sequence.</title>
        <authorList>
            <person name="Ramirez-Puebla S.T."/>
            <person name="Ormeno-Orrillo E."/>
            <person name="Vera-Ponce De Leon A."/>
            <person name="Luis L."/>
            <person name="Sanchez-Flores A."/>
            <person name="Monica R."/>
            <person name="Martinez-Romero E."/>
        </authorList>
    </citation>
    <scope>NUCLEOTIDE SEQUENCE [LARGE SCALE GENOMIC DNA]</scope>
    <source>
        <strain evidence="2">END1</strain>
    </source>
</reference>
<evidence type="ECO:0000313" key="2">
    <source>
        <dbReference type="EMBL" id="KAF7598513.1"/>
    </source>
</evidence>
<dbReference type="EMBL" id="MDUX01000046">
    <property type="protein sequence ID" value="KAF7598513.1"/>
    <property type="molecule type" value="Genomic_DNA"/>
</dbReference>